<protein>
    <submittedName>
        <fullName evidence="6">Alpha-glucan phosphorylase</fullName>
        <ecNumber evidence="6">2.4.1.1</ecNumber>
    </submittedName>
</protein>
<proteinExistence type="inferred from homology"/>
<organism evidence="6 7">
    <name type="scientific">Desulfurispirillum indicum (strain ATCC BAA-1389 / DSM 22839 / S5)</name>
    <dbReference type="NCBI Taxonomy" id="653733"/>
    <lineage>
        <taxon>Bacteria</taxon>
        <taxon>Pseudomonadati</taxon>
        <taxon>Chrysiogenota</taxon>
        <taxon>Chrysiogenia</taxon>
        <taxon>Chrysiogenales</taxon>
        <taxon>Chrysiogenaceae</taxon>
        <taxon>Desulfurispirillum</taxon>
    </lineage>
</organism>
<name>E6W0Z2_DESIS</name>
<evidence type="ECO:0000256" key="4">
    <source>
        <dbReference type="PIRSR" id="PIRSR000460-1"/>
    </source>
</evidence>
<dbReference type="AlphaFoldDB" id="E6W0Z2"/>
<dbReference type="GO" id="GO:0005975">
    <property type="term" value="P:carbohydrate metabolic process"/>
    <property type="evidence" value="ECO:0007669"/>
    <property type="project" value="InterPro"/>
</dbReference>
<dbReference type="EC" id="2.4.1.1" evidence="6"/>
<reference evidence="6 7" key="1">
    <citation type="submission" date="2010-12" db="EMBL/GenBank/DDBJ databases">
        <title>Complete sequence of Desulfurispirillum indicum S5.</title>
        <authorList>
            <consortium name="US DOE Joint Genome Institute"/>
            <person name="Lucas S."/>
            <person name="Copeland A."/>
            <person name="Lapidus A."/>
            <person name="Cheng J.-F."/>
            <person name="Goodwin L."/>
            <person name="Pitluck S."/>
            <person name="Chertkov O."/>
            <person name="Held B."/>
            <person name="Detter J.C."/>
            <person name="Han C."/>
            <person name="Tapia R."/>
            <person name="Land M."/>
            <person name="Hauser L."/>
            <person name="Kyrpides N."/>
            <person name="Ivanova N."/>
            <person name="Mikhailova N."/>
            <person name="Haggblom M."/>
            <person name="Rauschenbach I."/>
            <person name="Bini E."/>
            <person name="Woyke T."/>
        </authorList>
    </citation>
    <scope>NUCLEOTIDE SEQUENCE [LARGE SCALE GENOMIC DNA]</scope>
    <source>
        <strain evidence="7">ATCC BAA-1389 / DSM 22839 / S5</strain>
    </source>
</reference>
<dbReference type="NCBIfam" id="TIGR02094">
    <property type="entry name" value="more_P_ylases"/>
    <property type="match status" value="1"/>
</dbReference>
<keyword evidence="7" id="KW-1185">Reference proteome</keyword>
<dbReference type="PANTHER" id="PTHR42655:SF1">
    <property type="entry name" value="GLYCOGEN PHOSPHORYLASE"/>
    <property type="match status" value="1"/>
</dbReference>
<dbReference type="Proteomes" id="UP000002572">
    <property type="component" value="Chromosome"/>
</dbReference>
<evidence type="ECO:0000259" key="5">
    <source>
        <dbReference type="Pfam" id="PF11897"/>
    </source>
</evidence>
<dbReference type="PIRSF" id="PIRSF000460">
    <property type="entry name" value="Pprylas_GlgP"/>
    <property type="match status" value="1"/>
</dbReference>
<dbReference type="HOGENOM" id="CLU_015112_0_0_0"/>
<gene>
    <name evidence="6" type="ordered locus">Selin_0576</name>
</gene>
<dbReference type="Pfam" id="PF11897">
    <property type="entry name" value="DUF3417"/>
    <property type="match status" value="1"/>
</dbReference>
<dbReference type="InParanoid" id="E6W0Z2"/>
<comment type="catalytic activity">
    <reaction evidence="1">
        <text>[(1-&gt;4)-alpha-D-glucosyl](n) + phosphate = [(1-&gt;4)-alpha-D-glucosyl](n-1) + alpha-D-glucose 1-phosphate</text>
        <dbReference type="Rhea" id="RHEA:41732"/>
        <dbReference type="Rhea" id="RHEA-COMP:9584"/>
        <dbReference type="Rhea" id="RHEA-COMP:9586"/>
        <dbReference type="ChEBI" id="CHEBI:15444"/>
        <dbReference type="ChEBI" id="CHEBI:43474"/>
        <dbReference type="ChEBI" id="CHEBI:58601"/>
        <dbReference type="EC" id="2.4.1.1"/>
    </reaction>
</comment>
<dbReference type="GO" id="GO:0030170">
    <property type="term" value="F:pyridoxal phosphate binding"/>
    <property type="evidence" value="ECO:0007669"/>
    <property type="project" value="InterPro"/>
</dbReference>
<comment type="similarity">
    <text evidence="2">Belongs to the glycogen phosphorylase family.</text>
</comment>
<feature type="domain" description="DUF3417" evidence="5">
    <location>
        <begin position="13"/>
        <end position="123"/>
    </location>
</feature>
<dbReference type="InterPro" id="IPR000811">
    <property type="entry name" value="Glyco_trans_35"/>
</dbReference>
<keyword evidence="6" id="KW-0328">Glycosyltransferase</keyword>
<dbReference type="PANTHER" id="PTHR42655">
    <property type="entry name" value="GLYCOGEN PHOSPHORYLASE"/>
    <property type="match status" value="1"/>
</dbReference>
<keyword evidence="3" id="KW-0021">Allosteric enzyme</keyword>
<dbReference type="Pfam" id="PF00343">
    <property type="entry name" value="Phosphorylase"/>
    <property type="match status" value="1"/>
</dbReference>
<dbReference type="EMBL" id="CP002432">
    <property type="protein sequence ID" value="ADU65324.1"/>
    <property type="molecule type" value="Genomic_DNA"/>
</dbReference>
<dbReference type="eggNOG" id="COG0058">
    <property type="taxonomic scope" value="Bacteria"/>
</dbReference>
<evidence type="ECO:0000313" key="6">
    <source>
        <dbReference type="EMBL" id="ADU65324.1"/>
    </source>
</evidence>
<dbReference type="Gene3D" id="3.40.50.2000">
    <property type="entry name" value="Glycogen Phosphorylase B"/>
    <property type="match status" value="3"/>
</dbReference>
<sequence length="854" mass="98336">MKNFSYYTVVPKLPEPLKPLQEISQNMWWSWQTDAIELFYRIDQDLWNNPSIEHNPIRLIGALSWERLEELAEDEGFLNHMNSVYREFQHYMTLETWYSRLSRDWQNFTIAYFSLEYGIHESLPIYSGGLGILSGDHLKSASELGIPLVGVGLLYRHGYFRQSLNADGWQHERYPENDFHNMPISLVRDKSGSPIKPYIDYPFGRVFFQIWQVAVGRITLYLLDACLDENAPEGREITKQLYGGDEEMRLKQEVLLGIGGIRALKSIGINPTVCHMNEGHSGFMPLERIRYLMHEQSLGFDAAFEAVYATNIFTTHTPVPAGNDRFTAEQVMKYLGKYIKELGIDAESFLGLGRENPDNKSELFCMTVIAIRMAGFKNGVSQLHGSVSRQMWKNIWPTVPEQETPIEHITNGVHVLSWLSRDMKDLLERYLGERWVDDPYDKEIWKKVRSIPDPELWHAREGLRRRLITFVRKRLKESLQRRGASKSEMALADEVLDPKALTIGFARRFATYKRGNLLFNDLDRLRSILADESRPVQFIFAGKAHPRDEGGKRIIKEIIHTVGLPEFRHKIVFLEDYDISLGRKLVQGVDLWLNNPRRPLEACGTSGMKVTPNAGLNMSILDGWWEEGYDPELGWSIGGRETYDDLSFQDEVESNSIYSLLENEVLPAFYTRSADGIPRKWLQMVKEAMVNLLPVFNTNNMVENYTTRYYLNASINWNQFEFENFAHARHVATWNSRVRAHWSSVSVRSVTIGQGTELGVGELAPVVAEVNLGNLTPQDVIVEAYYGRMEHTGRSIQQGQTQVLNSVEHIDGNLYRFHGMLPCPNSGRFACTLRVINNSPLDIRRLDITPLIWW</sequence>
<dbReference type="GO" id="GO:0008184">
    <property type="term" value="F:glycogen phosphorylase activity"/>
    <property type="evidence" value="ECO:0007669"/>
    <property type="project" value="InterPro"/>
</dbReference>
<dbReference type="SUPFAM" id="SSF53756">
    <property type="entry name" value="UDP-Glycosyltransferase/glycogen phosphorylase"/>
    <property type="match status" value="1"/>
</dbReference>
<feature type="modified residue" description="N6-(pyridoxal phosphate)lysine" evidence="4">
    <location>
        <position position="609"/>
    </location>
</feature>
<accession>E6W0Z2</accession>
<evidence type="ECO:0000256" key="3">
    <source>
        <dbReference type="ARBA" id="ARBA00022533"/>
    </source>
</evidence>
<evidence type="ECO:0000256" key="1">
    <source>
        <dbReference type="ARBA" id="ARBA00001275"/>
    </source>
</evidence>
<dbReference type="RefSeq" id="WP_013505212.1">
    <property type="nucleotide sequence ID" value="NC_014836.1"/>
</dbReference>
<keyword evidence="4" id="KW-0663">Pyridoxal phosphate</keyword>
<dbReference type="InterPro" id="IPR011834">
    <property type="entry name" value="Agluc_phsphrylas"/>
</dbReference>
<dbReference type="InterPro" id="IPR052182">
    <property type="entry name" value="Glycogen/Maltodextrin_Phosph"/>
</dbReference>
<evidence type="ECO:0000313" key="7">
    <source>
        <dbReference type="Proteomes" id="UP000002572"/>
    </source>
</evidence>
<keyword evidence="6" id="KW-0808">Transferase</keyword>
<dbReference type="OrthoDB" id="9760804at2"/>
<evidence type="ECO:0000256" key="2">
    <source>
        <dbReference type="ARBA" id="ARBA00006047"/>
    </source>
</evidence>
<dbReference type="STRING" id="653733.Selin_0576"/>
<dbReference type="InterPro" id="IPR024517">
    <property type="entry name" value="Glycogen_phosphorylase_DUF3417"/>
</dbReference>
<dbReference type="KEGG" id="din:Selin_0576"/>